<sequence>MRKLIFILFIQLILTSCGGGGGSEDPVPSEPELGAFELVFPVNNTLCTEGTEVSDTEVSIPLKWSNSTNAISYEVVLTNTESGNRIEKMTNTNSMSVILPKATKFSWNVTAILQNKGKQSNSAWNFYTEGVSVSNHAPFPASITLEDNKDGTINISWEASDLDNDILKYKVYLGESKDSVELIKETESTFIEKQSIDYNTTYFLMVVVLDKNGNSSSIYKEFQFNI</sequence>
<protein>
    <recommendedName>
        <fullName evidence="3">Fibronectin type-III domain-containing protein</fullName>
    </recommendedName>
</protein>
<name>A0A9X4EM28_9FLAO</name>
<comment type="caution">
    <text evidence="1">The sequence shown here is derived from an EMBL/GenBank/DDBJ whole genome shotgun (WGS) entry which is preliminary data.</text>
</comment>
<proteinExistence type="predicted"/>
<evidence type="ECO:0000313" key="1">
    <source>
        <dbReference type="EMBL" id="MDE1206554.1"/>
    </source>
</evidence>
<dbReference type="SUPFAM" id="SSF49265">
    <property type="entry name" value="Fibronectin type III"/>
    <property type="match status" value="1"/>
</dbReference>
<keyword evidence="2" id="KW-1185">Reference proteome</keyword>
<dbReference type="AlphaFoldDB" id="A0A9X4EM28"/>
<dbReference type="PROSITE" id="PS51257">
    <property type="entry name" value="PROKAR_LIPOPROTEIN"/>
    <property type="match status" value="1"/>
</dbReference>
<evidence type="ECO:0008006" key="3">
    <source>
        <dbReference type="Google" id="ProtNLM"/>
    </source>
</evidence>
<reference evidence="1" key="1">
    <citation type="submission" date="2021-09" db="EMBL/GenBank/DDBJ databases">
        <authorList>
            <person name="Smyrli M."/>
        </authorList>
    </citation>
    <scope>NUCLEOTIDE SEQUENCE</scope>
    <source>
        <strain evidence="1">LAR25</strain>
    </source>
</reference>
<dbReference type="Proteomes" id="UP001149303">
    <property type="component" value="Unassembled WGS sequence"/>
</dbReference>
<dbReference type="EMBL" id="JAIWJY010000004">
    <property type="protein sequence ID" value="MDE1206554.1"/>
    <property type="molecule type" value="Genomic_DNA"/>
</dbReference>
<organism evidence="1 2">
    <name type="scientific">Tenacibaculum larymnensis</name>
    <dbReference type="NCBI Taxonomy" id="2878201"/>
    <lineage>
        <taxon>Bacteria</taxon>
        <taxon>Pseudomonadati</taxon>
        <taxon>Bacteroidota</taxon>
        <taxon>Flavobacteriia</taxon>
        <taxon>Flavobacteriales</taxon>
        <taxon>Flavobacteriaceae</taxon>
        <taxon>Tenacibaculum</taxon>
    </lineage>
</organism>
<dbReference type="RefSeq" id="WP_274639744.1">
    <property type="nucleotide sequence ID" value="NZ_JAIWJY010000004.1"/>
</dbReference>
<dbReference type="Gene3D" id="2.60.40.10">
    <property type="entry name" value="Immunoglobulins"/>
    <property type="match status" value="1"/>
</dbReference>
<evidence type="ECO:0000313" key="2">
    <source>
        <dbReference type="Proteomes" id="UP001149303"/>
    </source>
</evidence>
<dbReference type="InterPro" id="IPR036116">
    <property type="entry name" value="FN3_sf"/>
</dbReference>
<dbReference type="InterPro" id="IPR013783">
    <property type="entry name" value="Ig-like_fold"/>
</dbReference>
<accession>A0A9X4EM28</accession>
<gene>
    <name evidence="1" type="ORF">LCI24_07070</name>
</gene>